<evidence type="ECO:0000313" key="1">
    <source>
        <dbReference type="EMBL" id="HIJ99663.1"/>
    </source>
</evidence>
<dbReference type="InterPro" id="IPR010982">
    <property type="entry name" value="Lambda_DNA-bd_dom_sf"/>
</dbReference>
<evidence type="ECO:0000313" key="2">
    <source>
        <dbReference type="Proteomes" id="UP000604391"/>
    </source>
</evidence>
<dbReference type="Proteomes" id="UP000604391">
    <property type="component" value="Unassembled WGS sequence"/>
</dbReference>
<comment type="caution">
    <text evidence="1">The sequence shown here is derived from an EMBL/GenBank/DDBJ whole genome shotgun (WGS) entry which is preliminary data.</text>
</comment>
<evidence type="ECO:0008006" key="3">
    <source>
        <dbReference type="Google" id="ProtNLM"/>
    </source>
</evidence>
<dbReference type="AlphaFoldDB" id="A0A832XG00"/>
<reference evidence="1 2" key="1">
    <citation type="journal article" name="Nat. Commun.">
        <title>Undinarchaeota illuminate DPANN phylogeny and the impact of gene transfer on archaeal evolution.</title>
        <authorList>
            <person name="Dombrowski N."/>
            <person name="Williams T.A."/>
            <person name="Sun J."/>
            <person name="Woodcroft B.J."/>
            <person name="Lee J.H."/>
            <person name="Minh B.Q."/>
            <person name="Rinke C."/>
            <person name="Spang A."/>
        </authorList>
    </citation>
    <scope>NUCLEOTIDE SEQUENCE [LARGE SCALE GENOMIC DNA]</scope>
    <source>
        <strain evidence="1">MAG_bin17</strain>
    </source>
</reference>
<dbReference type="EMBL" id="DVAD01000014">
    <property type="protein sequence ID" value="HIJ99663.1"/>
    <property type="molecule type" value="Genomic_DNA"/>
</dbReference>
<accession>A0A832XG00</accession>
<dbReference type="InterPro" id="IPR001387">
    <property type="entry name" value="Cro/C1-type_HTH"/>
</dbReference>
<gene>
    <name evidence="1" type="ORF">H1011_02465</name>
</gene>
<dbReference type="SUPFAM" id="SSF47413">
    <property type="entry name" value="lambda repressor-like DNA-binding domains"/>
    <property type="match status" value="1"/>
</dbReference>
<dbReference type="PANTHER" id="PTHR40730">
    <property type="entry name" value="TRANSCRIPTIONAL REGULATOR PROTEIN-LIKE PROTEIN"/>
    <property type="match status" value="1"/>
</dbReference>
<protein>
    <recommendedName>
        <fullName evidence="3">HTH cro/C1-type domain-containing protein</fullName>
    </recommendedName>
</protein>
<organism evidence="1 2">
    <name type="scientific">Candidatus Undinarchaeum marinum</name>
    <dbReference type="NCBI Taxonomy" id="2756141"/>
    <lineage>
        <taxon>Archaea</taxon>
        <taxon>Candidatus Undinarchaeota</taxon>
        <taxon>Candidatus Undinarchaeia</taxon>
        <taxon>Candidatus Undinarchaeales</taxon>
        <taxon>Candidatus Undinarchaeaceae</taxon>
        <taxon>Candidatus Undinarchaeum</taxon>
    </lineage>
</organism>
<name>A0A832XG00_9ARCH</name>
<dbReference type="GO" id="GO:0003677">
    <property type="term" value="F:DNA binding"/>
    <property type="evidence" value="ECO:0007669"/>
    <property type="project" value="InterPro"/>
</dbReference>
<sequence length="133" mass="14724">MKMLLPQEIQANYVLPALRRELALALIDQRKLKQGDAAALLGVTSSAISQYRSAKRGGTLKFGDEILEEISISSKKLEKGTSEPLQELLRLLNLPRAFDIVCNIHKKDDPRAENACAGCHIAPENRSVEENND</sequence>
<dbReference type="CDD" id="cd00093">
    <property type="entry name" value="HTH_XRE"/>
    <property type="match status" value="1"/>
</dbReference>
<proteinExistence type="predicted"/>
<keyword evidence="2" id="KW-1185">Reference proteome</keyword>
<dbReference type="PANTHER" id="PTHR40730:SF5">
    <property type="entry name" value="HTH CRO_C1-TYPE DOMAIN-CONTAINING PROTEIN"/>
    <property type="match status" value="1"/>
</dbReference>